<evidence type="ECO:0000256" key="1">
    <source>
        <dbReference type="SAM" id="MobiDB-lite"/>
    </source>
</evidence>
<feature type="region of interest" description="Disordered" evidence="1">
    <location>
        <begin position="336"/>
        <end position="356"/>
    </location>
</feature>
<dbReference type="Proteomes" id="UP001057375">
    <property type="component" value="Unassembled WGS sequence"/>
</dbReference>
<reference evidence="2" key="1">
    <citation type="submission" date="2022-03" db="EMBL/GenBank/DDBJ databases">
        <title>Draft genome sequence of Aduncisulcus paluster, a free-living microaerophilic Fornicata.</title>
        <authorList>
            <person name="Yuyama I."/>
            <person name="Kume K."/>
            <person name="Tamura T."/>
            <person name="Inagaki Y."/>
            <person name="Hashimoto T."/>
        </authorList>
    </citation>
    <scope>NUCLEOTIDE SEQUENCE</scope>
    <source>
        <strain evidence="2">NY0171</strain>
    </source>
</reference>
<name>A0ABQ5K556_9EUKA</name>
<organism evidence="2 3">
    <name type="scientific">Aduncisulcus paluster</name>
    <dbReference type="NCBI Taxonomy" id="2918883"/>
    <lineage>
        <taxon>Eukaryota</taxon>
        <taxon>Metamonada</taxon>
        <taxon>Carpediemonas-like organisms</taxon>
        <taxon>Aduncisulcus</taxon>
    </lineage>
</organism>
<proteinExistence type="predicted"/>
<evidence type="ECO:0008006" key="4">
    <source>
        <dbReference type="Google" id="ProtNLM"/>
    </source>
</evidence>
<keyword evidence="3" id="KW-1185">Reference proteome</keyword>
<feature type="region of interest" description="Disordered" evidence="1">
    <location>
        <begin position="184"/>
        <end position="206"/>
    </location>
</feature>
<accession>A0ABQ5K556</accession>
<comment type="caution">
    <text evidence="2">The sequence shown here is derived from an EMBL/GenBank/DDBJ whole genome shotgun (WGS) entry which is preliminary data.</text>
</comment>
<sequence length="877" mass="97286">MSDYQGHTSDLLPPSDVILELDVPELDAKALILLFAVRDIQARGYTRPQAFMFVTDNKRRYDDWKVRYIQAFSFHAAYIKNCCQETFELNIMRYVKSIILTKEVIQTILQFKEGSQELSPSLIKHLSEQFPFIVEKDLHSLCEYDLSKIIEDVEASLAKSNDMLDSIRRQRDLKRIPISSLSGVVSPKAEKSDTSDPTTTLHRERKKHSLVQGAGGVPFFVSSDDRWLRASAATSSSSSVFLRKVSELSQPLRVLPSNSTSSMSFSSMSFEYDQKEEWLSCPLVIAVRDLYSLSLPISLDPQEYRDNLWAHSGTCGMCGVVRGECLGSVGGSATRSSAMTSTRSSSHHLSGSSPTSSCGVSVDWSKFLLCFGNSILSYPIHMCGVVGSWRKKDEDAHKVVDLSTLVPMFSHSVLRNIIGPPTPLSFKHYQYSHERMLRVRGLMTSGRKFMAVLDGVYLESGEETGIPMNPSEALKVEESLAKLEVGEPCGSTPLSKKSHSSSQRSLASSPSILSGSGSGSGRLHSPRLKHGLTRSIVFNDGYCGCELSVARRCLNRSYMHIVSSLLMQQRIFIIGHSVTAIKLALALSIFCLQLHPHHKQTTRKVYSHMHHPLFPKEGVVEGKQSFFPLPVSYPISSSGSVTKSTPPFIVLKNFRAFDSCLSQPISIDTPSIVCYDPSVDKDVSEQTIVDKLVRLHMKKNRESCCLDITNGVFYSPEPLLKISSQSWLGRIAMLDSLPHSYPPSNTQGLTMSQLYESAVGCVLGDILTLVGMGYELVFGSERRGSEEDTEIATFLDNMHPSDAAIVCRCIHACRCRVENVTLYSHNVCAIHGKTFCTKCMLTEPPEHKTSADNKIQKVKEGVIVGKSIEWPKKVGDE</sequence>
<feature type="region of interest" description="Disordered" evidence="1">
    <location>
        <begin position="487"/>
        <end position="526"/>
    </location>
</feature>
<evidence type="ECO:0000313" key="2">
    <source>
        <dbReference type="EMBL" id="GKT27670.1"/>
    </source>
</evidence>
<evidence type="ECO:0000313" key="3">
    <source>
        <dbReference type="Proteomes" id="UP001057375"/>
    </source>
</evidence>
<gene>
    <name evidence="2" type="ORF">ADUPG1_013959</name>
</gene>
<dbReference type="EMBL" id="BQXS01012761">
    <property type="protein sequence ID" value="GKT27670.1"/>
    <property type="molecule type" value="Genomic_DNA"/>
</dbReference>
<feature type="compositionally biased region" description="Low complexity" evidence="1">
    <location>
        <begin position="490"/>
        <end position="515"/>
    </location>
</feature>
<protein>
    <recommendedName>
        <fullName evidence="4">UDENN FLCN/SMCR8-type domain-containing protein</fullName>
    </recommendedName>
</protein>